<comment type="caution">
    <text evidence="7">The sequence shown here is derived from an EMBL/GenBank/DDBJ whole genome shotgun (WGS) entry which is preliminary data.</text>
</comment>
<accession>A0A9D1V7R9</accession>
<gene>
    <name evidence="7" type="ORF">H9741_04780</name>
</gene>
<dbReference type="GO" id="GO:0030246">
    <property type="term" value="F:carbohydrate binding"/>
    <property type="evidence" value="ECO:0007669"/>
    <property type="project" value="InterPro"/>
</dbReference>
<dbReference type="InterPro" id="IPR052720">
    <property type="entry name" value="Glycosyl_hydrolase_97"/>
</dbReference>
<evidence type="ECO:0000259" key="4">
    <source>
        <dbReference type="Pfam" id="PF10566"/>
    </source>
</evidence>
<reference evidence="7" key="1">
    <citation type="journal article" date="2021" name="PeerJ">
        <title>Extensive microbial diversity within the chicken gut microbiome revealed by metagenomics and culture.</title>
        <authorList>
            <person name="Gilroy R."/>
            <person name="Ravi A."/>
            <person name="Getino M."/>
            <person name="Pursley I."/>
            <person name="Horton D.L."/>
            <person name="Alikhan N.F."/>
            <person name="Baker D."/>
            <person name="Gharbi K."/>
            <person name="Hall N."/>
            <person name="Watson M."/>
            <person name="Adriaenssens E.M."/>
            <person name="Foster-Nyarko E."/>
            <person name="Jarju S."/>
            <person name="Secka A."/>
            <person name="Antonio M."/>
            <person name="Oren A."/>
            <person name="Chaudhuri R.R."/>
            <person name="La Ragione R."/>
            <person name="Hildebrand F."/>
            <person name="Pallen M.J."/>
        </authorList>
    </citation>
    <scope>NUCLEOTIDE SEQUENCE</scope>
    <source>
        <strain evidence="7">811</strain>
    </source>
</reference>
<dbReference type="PANTHER" id="PTHR35803:SF2">
    <property type="entry name" value="RETAINING ALPHA-GALACTOSIDASE"/>
    <property type="match status" value="1"/>
</dbReference>
<evidence type="ECO:0000256" key="2">
    <source>
        <dbReference type="ARBA" id="ARBA00023295"/>
    </source>
</evidence>
<dbReference type="InterPro" id="IPR017853">
    <property type="entry name" value="GH"/>
</dbReference>
<dbReference type="Proteomes" id="UP000824204">
    <property type="component" value="Unassembled WGS sequence"/>
</dbReference>
<feature type="chain" id="PRO_5038536650" evidence="3">
    <location>
        <begin position="22"/>
        <end position="668"/>
    </location>
</feature>
<dbReference type="Pfam" id="PF10566">
    <property type="entry name" value="Glyco_hydro_97"/>
    <property type="match status" value="1"/>
</dbReference>
<dbReference type="InterPro" id="IPR029486">
    <property type="entry name" value="GH97_N"/>
</dbReference>
<evidence type="ECO:0000256" key="1">
    <source>
        <dbReference type="ARBA" id="ARBA00022801"/>
    </source>
</evidence>
<dbReference type="PANTHER" id="PTHR35803">
    <property type="entry name" value="GLUCAN 1,4-ALPHA-GLUCOSIDASE SUSB-RELATED"/>
    <property type="match status" value="1"/>
</dbReference>
<keyword evidence="3" id="KW-0732">Signal</keyword>
<dbReference type="GO" id="GO:0016798">
    <property type="term" value="F:hydrolase activity, acting on glycosyl bonds"/>
    <property type="evidence" value="ECO:0007669"/>
    <property type="project" value="UniProtKB-KW"/>
</dbReference>
<reference evidence="7" key="2">
    <citation type="submission" date="2021-04" db="EMBL/GenBank/DDBJ databases">
        <authorList>
            <person name="Gilroy R."/>
        </authorList>
    </citation>
    <scope>NUCLEOTIDE SEQUENCE</scope>
    <source>
        <strain evidence="7">811</strain>
    </source>
</reference>
<dbReference type="EMBL" id="DXFX01000061">
    <property type="protein sequence ID" value="HIX07762.1"/>
    <property type="molecule type" value="Genomic_DNA"/>
</dbReference>
<evidence type="ECO:0000259" key="6">
    <source>
        <dbReference type="Pfam" id="PF14509"/>
    </source>
</evidence>
<dbReference type="Pfam" id="PF14508">
    <property type="entry name" value="GH97_N"/>
    <property type="match status" value="1"/>
</dbReference>
<dbReference type="InterPro" id="IPR019563">
    <property type="entry name" value="GH97_catalytic"/>
</dbReference>
<evidence type="ECO:0000259" key="5">
    <source>
        <dbReference type="Pfam" id="PF14508"/>
    </source>
</evidence>
<keyword evidence="1 7" id="KW-0378">Hydrolase</keyword>
<feature type="domain" description="Glycosyl-hydrolase 97 catalytic" evidence="4">
    <location>
        <begin position="350"/>
        <end position="491"/>
    </location>
</feature>
<dbReference type="InterPro" id="IPR013780">
    <property type="entry name" value="Glyco_hydro_b"/>
</dbReference>
<dbReference type="Gene3D" id="2.70.98.10">
    <property type="match status" value="1"/>
</dbReference>
<dbReference type="PROSITE" id="PS51257">
    <property type="entry name" value="PROKAR_LIPOPROTEIN"/>
    <property type="match status" value="1"/>
</dbReference>
<sequence length="668" mass="74401">MKKTIVSICSLALAAVFTFGAAGCGEKVQTEGLADRGNWAVSSPDGSIVASVKMDGNGELSYSVQKNGTSVVEGSALGMDIAEDDFDLTTIHAVNTRKVEGSYENKSGKSSAVKYECNETTITLKGWDFYLDIVMRAYDEGYAFRYGVRAVDGSSGTMTVREEKTEFVLPSGSSVWAQQYVSSSTEGNYFSYEESYDYRSSDNLRPDVYFAFPLLYQVKGTDIYSLVTESELVGSGFYGSFLTMPSDKQGTGALQTVHSPAGIKVNDNQVEYPFESPWHVGITGDMKTVQESELVEKVYDDQQYWRPDNYEQLSPEEQQTYNYDWVDTGLTTFNWLHYGNEQQSDYSGLQRGYVDLAASMGWTYTLLDAGWNENLDEDVFLSFVEYAHGKGIKVIVWASAYGTFAKGNYDNLCVKLDLYKSYGIDGVKVDFFDGQYVDGLKFQGEDIDSIRWYETIYQETAKRQMIVIPHGCNKPTGERRKYPHVLSREGIYGNEFHNVSSSVTINELFTRCVIGPSDFTPVVHPLGDFLTAGHQMALAVLIESGVPAMADYADVYYSETYNAFYKALPSLRDETVFLGGEPDVYYCAAVRSGDEWFVAGCNALIATEVEVDFSFLEEGVTYTATVYNNDPESADDVVVTQETLDSSQNRKISLSQHGGFVYHLVPQK</sequence>
<protein>
    <submittedName>
        <fullName evidence="7">Glycoside hydrolase family 97 protein</fullName>
    </submittedName>
</protein>
<evidence type="ECO:0000313" key="7">
    <source>
        <dbReference type="EMBL" id="HIX07762.1"/>
    </source>
</evidence>
<feature type="domain" description="Glycosyl-hydrolase 97 C-terminal oligomerisation" evidence="6">
    <location>
        <begin position="573"/>
        <end position="664"/>
    </location>
</feature>
<dbReference type="AlphaFoldDB" id="A0A9D1V7R9"/>
<name>A0A9D1V7R9_9FIRM</name>
<proteinExistence type="predicted"/>
<dbReference type="Gene3D" id="3.20.20.70">
    <property type="entry name" value="Aldolase class I"/>
    <property type="match status" value="1"/>
</dbReference>
<dbReference type="Pfam" id="PF14509">
    <property type="entry name" value="GH97_C"/>
    <property type="match status" value="1"/>
</dbReference>
<evidence type="ECO:0000256" key="3">
    <source>
        <dbReference type="SAM" id="SignalP"/>
    </source>
</evidence>
<feature type="domain" description="Glycosyl-hydrolase 97 N-terminal" evidence="5">
    <location>
        <begin position="41"/>
        <end position="298"/>
    </location>
</feature>
<evidence type="ECO:0000313" key="8">
    <source>
        <dbReference type="Proteomes" id="UP000824204"/>
    </source>
</evidence>
<dbReference type="InterPro" id="IPR029483">
    <property type="entry name" value="GH97_C"/>
</dbReference>
<feature type="signal peptide" evidence="3">
    <location>
        <begin position="1"/>
        <end position="21"/>
    </location>
</feature>
<dbReference type="InterPro" id="IPR014718">
    <property type="entry name" value="GH-type_carb-bd"/>
</dbReference>
<keyword evidence="2" id="KW-0326">Glycosidase</keyword>
<dbReference type="InterPro" id="IPR013785">
    <property type="entry name" value="Aldolase_TIM"/>
</dbReference>
<dbReference type="SUPFAM" id="SSF51445">
    <property type="entry name" value="(Trans)glycosidases"/>
    <property type="match status" value="1"/>
</dbReference>
<organism evidence="7 8">
    <name type="scientific">Candidatus Borkfalkia faecipullorum</name>
    <dbReference type="NCBI Taxonomy" id="2838510"/>
    <lineage>
        <taxon>Bacteria</taxon>
        <taxon>Bacillati</taxon>
        <taxon>Bacillota</taxon>
        <taxon>Clostridia</taxon>
        <taxon>Christensenellales</taxon>
        <taxon>Christensenellaceae</taxon>
        <taxon>Candidatus Borkfalkia</taxon>
    </lineage>
</organism>
<dbReference type="Gene3D" id="2.60.40.1180">
    <property type="entry name" value="Golgi alpha-mannosidase II"/>
    <property type="match status" value="1"/>
</dbReference>